<dbReference type="Pfam" id="PF00872">
    <property type="entry name" value="Transposase_mut"/>
    <property type="match status" value="1"/>
</dbReference>
<dbReference type="PANTHER" id="PTHR33217:SF8">
    <property type="entry name" value="MUTATOR FAMILY TRANSPOSASE"/>
    <property type="match status" value="1"/>
</dbReference>
<keyword evidence="6" id="KW-0814">Transposable element</keyword>
<sequence length="309" mass="33909">MLHLQDGHQSAASDLAFPDALSLATIGPLFINSAEVREMSTFIGSTTETWVSRPLCRRYAYVVFRASKVKLRTAIEENGPTWWALGTLNDGGSEFLGAWKNADGNAGLPPDVFGQLCERGVLSIRFCIGNIGGAEMVFRETLRHAAIVPSMQELISSADTLVRPRHRVKVARMLRTVAELDNSQAARAKFREFQGSALGERYPEIVHQWDEALSRSEAFYALDAPLRELVRSADRMAADVSECLTRVIKRHGQFSDSTTALDFVVACLEKAERGLDRDRAAALATGRARLSFRRSAASAPGVARVLTLA</sequence>
<dbReference type="EMBL" id="JBIGHY010000019">
    <property type="protein sequence ID" value="MFG6417263.1"/>
    <property type="molecule type" value="Genomic_DNA"/>
</dbReference>
<comment type="function">
    <text evidence="1 6">Required for the transposition of the insertion element.</text>
</comment>
<keyword evidence="3 6" id="KW-0815">Transposition</keyword>
<evidence type="ECO:0000256" key="1">
    <source>
        <dbReference type="ARBA" id="ARBA00002190"/>
    </source>
</evidence>
<comment type="caution">
    <text evidence="7">The sequence shown here is derived from an EMBL/GenBank/DDBJ whole genome shotgun (WGS) entry which is preliminary data.</text>
</comment>
<evidence type="ECO:0000256" key="3">
    <source>
        <dbReference type="ARBA" id="ARBA00022578"/>
    </source>
</evidence>
<evidence type="ECO:0000256" key="4">
    <source>
        <dbReference type="ARBA" id="ARBA00023125"/>
    </source>
</evidence>
<evidence type="ECO:0000313" key="7">
    <source>
        <dbReference type="EMBL" id="MFG6417263.1"/>
    </source>
</evidence>
<reference evidence="7 8" key="1">
    <citation type="submission" date="2024-09" db="EMBL/GenBank/DDBJ databases">
        <title>Novel species of the genus Pelomonas and Roseateles isolated from streams.</title>
        <authorList>
            <person name="Lu H."/>
        </authorList>
    </citation>
    <scope>NUCLEOTIDE SEQUENCE [LARGE SCALE GENOMIC DNA]</scope>
    <source>
        <strain evidence="7 8">DC23W</strain>
    </source>
</reference>
<keyword evidence="8" id="KW-1185">Reference proteome</keyword>
<evidence type="ECO:0000256" key="6">
    <source>
        <dbReference type="RuleBase" id="RU365089"/>
    </source>
</evidence>
<comment type="similarity">
    <text evidence="2 6">Belongs to the transposase mutator family.</text>
</comment>
<keyword evidence="5 6" id="KW-0233">DNA recombination</keyword>
<evidence type="ECO:0000256" key="2">
    <source>
        <dbReference type="ARBA" id="ARBA00010961"/>
    </source>
</evidence>
<dbReference type="Proteomes" id="UP001606300">
    <property type="component" value="Unassembled WGS sequence"/>
</dbReference>
<protein>
    <recommendedName>
        <fullName evidence="6">Mutator family transposase</fullName>
    </recommendedName>
</protein>
<proteinExistence type="inferred from homology"/>
<keyword evidence="4 6" id="KW-0238">DNA-binding</keyword>
<gene>
    <name evidence="7" type="ORF">ACG02S_25550</name>
</gene>
<dbReference type="PANTHER" id="PTHR33217">
    <property type="entry name" value="TRANSPOSASE FOR INSERTION SEQUENCE ELEMENT IS1081"/>
    <property type="match status" value="1"/>
</dbReference>
<accession>A0ABW7EXD6</accession>
<dbReference type="InterPro" id="IPR001207">
    <property type="entry name" value="Transposase_mutator"/>
</dbReference>
<evidence type="ECO:0000313" key="8">
    <source>
        <dbReference type="Proteomes" id="UP001606300"/>
    </source>
</evidence>
<organism evidence="7 8">
    <name type="scientific">Pelomonas dachongensis</name>
    <dbReference type="NCBI Taxonomy" id="3299029"/>
    <lineage>
        <taxon>Bacteria</taxon>
        <taxon>Pseudomonadati</taxon>
        <taxon>Pseudomonadota</taxon>
        <taxon>Betaproteobacteria</taxon>
        <taxon>Burkholderiales</taxon>
        <taxon>Sphaerotilaceae</taxon>
        <taxon>Roseateles</taxon>
    </lineage>
</organism>
<dbReference type="RefSeq" id="WP_394473320.1">
    <property type="nucleotide sequence ID" value="NZ_JBIGHY010000019.1"/>
</dbReference>
<name>A0ABW7EXD6_9BURK</name>
<evidence type="ECO:0000256" key="5">
    <source>
        <dbReference type="ARBA" id="ARBA00023172"/>
    </source>
</evidence>